<sequence>MSSSSSAHWSAYEIFAVLSGIILIGAAFVPGISFKNRVRAALGGVFLACYGWYVAHRTTGTFQFPVVIFLIPPAAVIYLLVKAFGHAGGQGSPPGANGSATPGADGPGTPGTGG</sequence>
<evidence type="ECO:0008006" key="4">
    <source>
        <dbReference type="Google" id="ProtNLM"/>
    </source>
</evidence>
<keyword evidence="2" id="KW-0812">Transmembrane</keyword>
<reference evidence="3" key="1">
    <citation type="submission" date="2022-10" db="EMBL/GenBank/DDBJ databases">
        <title>The complete genomes of actinobacterial strains from the NBC collection.</title>
        <authorList>
            <person name="Joergensen T.S."/>
            <person name="Alvarez Arevalo M."/>
            <person name="Sterndorff E.B."/>
            <person name="Faurdal D."/>
            <person name="Vuksanovic O."/>
            <person name="Mourched A.-S."/>
            <person name="Charusanti P."/>
            <person name="Shaw S."/>
            <person name="Blin K."/>
            <person name="Weber T."/>
        </authorList>
    </citation>
    <scope>NUCLEOTIDE SEQUENCE</scope>
    <source>
        <strain evidence="3">NBC_01393</strain>
    </source>
</reference>
<keyword evidence="2" id="KW-1133">Transmembrane helix</keyword>
<proteinExistence type="predicted"/>
<feature type="transmembrane region" description="Helical" evidence="2">
    <location>
        <begin position="61"/>
        <end position="81"/>
    </location>
</feature>
<name>A0AAU3HVU7_9ACTN</name>
<accession>A0AAU3HVU7</accession>
<dbReference type="AlphaFoldDB" id="A0AAU3HVU7"/>
<organism evidence="3">
    <name type="scientific">Streptomyces sp. NBC_01393</name>
    <dbReference type="NCBI Taxonomy" id="2903851"/>
    <lineage>
        <taxon>Bacteria</taxon>
        <taxon>Bacillati</taxon>
        <taxon>Actinomycetota</taxon>
        <taxon>Actinomycetes</taxon>
        <taxon>Kitasatosporales</taxon>
        <taxon>Streptomycetaceae</taxon>
        <taxon>Streptomyces</taxon>
    </lineage>
</organism>
<feature type="transmembrane region" description="Helical" evidence="2">
    <location>
        <begin position="38"/>
        <end position="55"/>
    </location>
</feature>
<feature type="compositionally biased region" description="Gly residues" evidence="1">
    <location>
        <begin position="105"/>
        <end position="114"/>
    </location>
</feature>
<evidence type="ECO:0000256" key="1">
    <source>
        <dbReference type="SAM" id="MobiDB-lite"/>
    </source>
</evidence>
<evidence type="ECO:0000256" key="2">
    <source>
        <dbReference type="SAM" id="Phobius"/>
    </source>
</evidence>
<dbReference type="EMBL" id="CP109546">
    <property type="protein sequence ID" value="WTZ08428.1"/>
    <property type="molecule type" value="Genomic_DNA"/>
</dbReference>
<feature type="region of interest" description="Disordered" evidence="1">
    <location>
        <begin position="88"/>
        <end position="114"/>
    </location>
</feature>
<protein>
    <recommendedName>
        <fullName evidence="4">Integral membrane protein</fullName>
    </recommendedName>
</protein>
<gene>
    <name evidence="3" type="ORF">OG699_10770</name>
</gene>
<evidence type="ECO:0000313" key="3">
    <source>
        <dbReference type="EMBL" id="WTZ08428.1"/>
    </source>
</evidence>
<keyword evidence="2" id="KW-0472">Membrane</keyword>
<feature type="transmembrane region" description="Helical" evidence="2">
    <location>
        <begin position="12"/>
        <end position="31"/>
    </location>
</feature>